<keyword evidence="2" id="KW-0614">Plasmid</keyword>
<dbReference type="KEGG" id="bsen:DP114_34550"/>
<name>A0A856MQL0_9CYAN</name>
<dbReference type="AlphaFoldDB" id="A0A856MQL0"/>
<evidence type="ECO:0000313" key="3">
    <source>
        <dbReference type="Proteomes" id="UP000503129"/>
    </source>
</evidence>
<evidence type="ECO:0000313" key="2">
    <source>
        <dbReference type="EMBL" id="QDL12849.1"/>
    </source>
</evidence>
<reference evidence="2 3" key="1">
    <citation type="submission" date="2018-06" db="EMBL/GenBank/DDBJ databases">
        <title>Comparative genomics of Brasilonema spp. strains.</title>
        <authorList>
            <person name="Alvarenga D.O."/>
            <person name="Fiore M.F."/>
            <person name="Varani A.M."/>
        </authorList>
    </citation>
    <scope>NUCLEOTIDE SEQUENCE [LARGE SCALE GENOMIC DNA]</scope>
    <source>
        <strain evidence="2 3">CENA114</strain>
        <plasmid evidence="3">pboct2</plasmid>
    </source>
</reference>
<organism evidence="2 3">
    <name type="scientific">Brasilonema sennae CENA114</name>
    <dbReference type="NCBI Taxonomy" id="415709"/>
    <lineage>
        <taxon>Bacteria</taxon>
        <taxon>Bacillati</taxon>
        <taxon>Cyanobacteriota</taxon>
        <taxon>Cyanophyceae</taxon>
        <taxon>Nostocales</taxon>
        <taxon>Scytonemataceae</taxon>
        <taxon>Brasilonema</taxon>
        <taxon>Bromeliae group (in: Brasilonema)</taxon>
    </lineage>
</organism>
<sequence length="120" mass="14025">MKKPDEITADLKQFIGSDIIYKHWLGIGFTEGVKYLADTAEAYWLIDAIASHQTQTFLSNTKLQYFQIWHLLVKGKSGTLICEWDTDKEILRQELEYTDFSLSSIKLYLVQRVLMLPNEY</sequence>
<dbReference type="RefSeq" id="WP_169264876.1">
    <property type="nucleotide sequence ID" value="NZ_CAWOXK010000003.1"/>
</dbReference>
<dbReference type="Pfam" id="PF21781">
    <property type="entry name" value="DUF6876"/>
    <property type="match status" value="1"/>
</dbReference>
<evidence type="ECO:0000259" key="1">
    <source>
        <dbReference type="Pfam" id="PF21781"/>
    </source>
</evidence>
<gene>
    <name evidence="2" type="ORF">DP114_34550</name>
</gene>
<geneLocation type="plasmid" evidence="3">
    <name>pboct2</name>
</geneLocation>
<dbReference type="Proteomes" id="UP000503129">
    <property type="component" value="Plasmid pBOCT2"/>
</dbReference>
<accession>A0A856MQL0</accession>
<dbReference type="InterPro" id="IPR049241">
    <property type="entry name" value="DUF6876"/>
</dbReference>
<feature type="domain" description="DUF6876" evidence="1">
    <location>
        <begin position="6"/>
        <end position="120"/>
    </location>
</feature>
<protein>
    <recommendedName>
        <fullName evidence="1">DUF6876 domain-containing protein</fullName>
    </recommendedName>
</protein>
<keyword evidence="3" id="KW-1185">Reference proteome</keyword>
<proteinExistence type="predicted"/>
<dbReference type="EMBL" id="CP030120">
    <property type="protein sequence ID" value="QDL12849.1"/>
    <property type="molecule type" value="Genomic_DNA"/>
</dbReference>